<keyword evidence="1" id="KW-0812">Transmembrane</keyword>
<accession>A0A5N6ZG13</accession>
<feature type="transmembrane region" description="Helical" evidence="1">
    <location>
        <begin position="6"/>
        <end position="26"/>
    </location>
</feature>
<gene>
    <name evidence="2" type="ORF">BDV28DRAFT_2980</name>
</gene>
<evidence type="ECO:0000313" key="3">
    <source>
        <dbReference type="Proteomes" id="UP000327118"/>
    </source>
</evidence>
<dbReference type="AlphaFoldDB" id="A0A5N6ZG13"/>
<proteinExistence type="predicted"/>
<dbReference type="Proteomes" id="UP000327118">
    <property type="component" value="Unassembled WGS sequence"/>
</dbReference>
<organism evidence="2 3">
    <name type="scientific">Aspergillus coremiiformis</name>
    <dbReference type="NCBI Taxonomy" id="138285"/>
    <lineage>
        <taxon>Eukaryota</taxon>
        <taxon>Fungi</taxon>
        <taxon>Dikarya</taxon>
        <taxon>Ascomycota</taxon>
        <taxon>Pezizomycotina</taxon>
        <taxon>Eurotiomycetes</taxon>
        <taxon>Eurotiomycetidae</taxon>
        <taxon>Eurotiales</taxon>
        <taxon>Aspergillaceae</taxon>
        <taxon>Aspergillus</taxon>
        <taxon>Aspergillus subgen. Circumdati</taxon>
    </lineage>
</organism>
<keyword evidence="3" id="KW-1185">Reference proteome</keyword>
<keyword evidence="1" id="KW-1133">Transmembrane helix</keyword>
<dbReference type="EMBL" id="ML739042">
    <property type="protein sequence ID" value="KAE8356163.1"/>
    <property type="molecule type" value="Genomic_DNA"/>
</dbReference>
<evidence type="ECO:0000313" key="2">
    <source>
        <dbReference type="EMBL" id="KAE8356163.1"/>
    </source>
</evidence>
<keyword evidence="1" id="KW-0472">Membrane</keyword>
<protein>
    <submittedName>
        <fullName evidence="2">Uncharacterized protein</fullName>
    </submittedName>
</protein>
<evidence type="ECO:0000256" key="1">
    <source>
        <dbReference type="SAM" id="Phobius"/>
    </source>
</evidence>
<reference evidence="3" key="1">
    <citation type="submission" date="2019-04" db="EMBL/GenBank/DDBJ databases">
        <title>Friends and foes A comparative genomics studyof 23 Aspergillus species from section Flavi.</title>
        <authorList>
            <consortium name="DOE Joint Genome Institute"/>
            <person name="Kjaerbolling I."/>
            <person name="Vesth T."/>
            <person name="Frisvad J.C."/>
            <person name="Nybo J.L."/>
            <person name="Theobald S."/>
            <person name="Kildgaard S."/>
            <person name="Isbrandt T."/>
            <person name="Kuo A."/>
            <person name="Sato A."/>
            <person name="Lyhne E.K."/>
            <person name="Kogle M.E."/>
            <person name="Wiebenga A."/>
            <person name="Kun R.S."/>
            <person name="Lubbers R.J."/>
            <person name="Makela M.R."/>
            <person name="Barry K."/>
            <person name="Chovatia M."/>
            <person name="Clum A."/>
            <person name="Daum C."/>
            <person name="Haridas S."/>
            <person name="He G."/>
            <person name="LaButti K."/>
            <person name="Lipzen A."/>
            <person name="Mondo S."/>
            <person name="Riley R."/>
            <person name="Salamov A."/>
            <person name="Simmons B.A."/>
            <person name="Magnuson J.K."/>
            <person name="Henrissat B."/>
            <person name="Mortensen U.H."/>
            <person name="Larsen T.O."/>
            <person name="Devries R.P."/>
            <person name="Grigoriev I.V."/>
            <person name="Machida M."/>
            <person name="Baker S.E."/>
            <person name="Andersen M.R."/>
        </authorList>
    </citation>
    <scope>NUCLEOTIDE SEQUENCE [LARGE SCALE GENOMIC DNA]</scope>
    <source>
        <strain evidence="3">CBS 553.77</strain>
    </source>
</reference>
<sequence>MTFAHNLFQCYLYSVLSYAMLCYAITKYQHRCATSMVRSFLSDLPLLGANIPDHPQKKKDTSWAGFSTCHHIHLVTARHTFSTLFPSATLSG</sequence>
<name>A0A5N6ZG13_9EURO</name>